<gene>
    <name evidence="16" type="primary">mcrA</name>
    <name evidence="15" type="ORF">BHR79_00310</name>
    <name evidence="16" type="ORF">EFE40_02495</name>
    <name evidence="17" type="ORF">SAMN04515625_1719</name>
</gene>
<dbReference type="InterPro" id="IPR009047">
    <property type="entry name" value="Me_CoM_Rdtase_asu_C"/>
</dbReference>
<evidence type="ECO:0000256" key="2">
    <source>
        <dbReference type="ARBA" id="ARBA00010434"/>
    </source>
</evidence>
<feature type="modified residue" description="Pros-methylhistidine" evidence="12">
    <location>
        <position position="273"/>
    </location>
</feature>
<evidence type="ECO:0000313" key="15">
    <source>
        <dbReference type="EMBL" id="APH38073.1"/>
    </source>
</evidence>
<evidence type="ECO:0000256" key="6">
    <source>
        <dbReference type="ARBA" id="ARBA00022679"/>
    </source>
</evidence>
<comment type="subunit">
    <text evidence="3">MCR is a hexamer of two alpha, two beta, and two gamma chains, forming a dimer of heterotrimers.</text>
</comment>
<reference evidence="17 19" key="2">
    <citation type="submission" date="2016-10" db="EMBL/GenBank/DDBJ databases">
        <authorList>
            <person name="de Groot N.N."/>
        </authorList>
    </citation>
    <scope>NUCLEOTIDE SEQUENCE [LARGE SCALE GENOMIC DNA]</scope>
    <source>
        <strain evidence="17 19">Z-7982</strain>
    </source>
</reference>
<evidence type="ECO:0000259" key="14">
    <source>
        <dbReference type="Pfam" id="PF02745"/>
    </source>
</evidence>
<dbReference type="InterPro" id="IPR009024">
    <property type="entry name" value="Me_CoM_Rdtase_Fd-like_fold"/>
</dbReference>
<feature type="binding site" description="axial binding residue" evidence="11">
    <location>
        <position position="163"/>
    </location>
    <ligand>
        <name>coenzyme F430</name>
        <dbReference type="ChEBI" id="CHEBI:60540"/>
    </ligand>
    <ligandPart>
        <name>Ni</name>
        <dbReference type="ChEBI" id="CHEBI:28112"/>
    </ligandPart>
</feature>
<evidence type="ECO:0000313" key="16">
    <source>
        <dbReference type="EMBL" id="RNI11064.1"/>
    </source>
</evidence>
<dbReference type="Gene3D" id="3.30.70.470">
    <property type="match status" value="1"/>
</dbReference>
<comment type="catalytic activity">
    <reaction evidence="9">
        <text>coenzyme B + methyl-coenzyme M = methane + coenzyme M-coenzyme B heterodisulfide</text>
        <dbReference type="Rhea" id="RHEA:12532"/>
        <dbReference type="ChEBI" id="CHEBI:16183"/>
        <dbReference type="ChEBI" id="CHEBI:58286"/>
        <dbReference type="ChEBI" id="CHEBI:58411"/>
        <dbReference type="ChEBI" id="CHEBI:58596"/>
        <dbReference type="EC" id="2.8.4.1"/>
    </reaction>
    <physiologicalReaction direction="left-to-right" evidence="9">
        <dbReference type="Rhea" id="RHEA:12533"/>
    </physiologicalReaction>
</comment>
<dbReference type="GO" id="GO:0015948">
    <property type="term" value="P:methanogenesis"/>
    <property type="evidence" value="ECO:0007669"/>
    <property type="project" value="UniProtKB-UniRule"/>
</dbReference>
<proteinExistence type="inferred from homology"/>
<evidence type="ECO:0000313" key="18">
    <source>
        <dbReference type="Proteomes" id="UP000186879"/>
    </source>
</evidence>
<dbReference type="InterPro" id="IPR008924">
    <property type="entry name" value="Me_CoM_Rdtase_asu/bsu_C"/>
</dbReference>
<comment type="similarity">
    <text evidence="2">Belongs to the methyl-coenzyme M reductase alpha subunit family.</text>
</comment>
<keyword evidence="4" id="KW-0488">Methylation</keyword>
<keyword evidence="7 10" id="KW-0479">Metal-binding</keyword>
<evidence type="ECO:0000256" key="10">
    <source>
        <dbReference type="PIRNR" id="PIRNR000262"/>
    </source>
</evidence>
<feature type="domain" description="Methyl-coenzyme M reductase alpha subunit C-terminal" evidence="13">
    <location>
        <begin position="332"/>
        <end position="464"/>
    </location>
</feature>
<comment type="subunit">
    <text evidence="10">Hexamer of two alpha, two beta, and two gamma chains.</text>
</comment>
<evidence type="ECO:0000259" key="13">
    <source>
        <dbReference type="Pfam" id="PF02249"/>
    </source>
</evidence>
<dbReference type="STRING" id="2177.BHR79_00310"/>
<reference evidence="15 18" key="1">
    <citation type="submission" date="2016-10" db="EMBL/GenBank/DDBJ databases">
        <title>Methanohalophilus halophilus.</title>
        <authorList>
            <person name="L'haridon S."/>
        </authorList>
    </citation>
    <scope>NUCLEOTIDE SEQUENCE [LARGE SCALE GENOMIC DNA]</scope>
    <source>
        <strain evidence="15 18">Z-7982</strain>
    </source>
</reference>
<dbReference type="PIRSF" id="PIRSF000262">
    <property type="entry name" value="MCR_alpha"/>
    <property type="match status" value="1"/>
</dbReference>
<evidence type="ECO:0000256" key="12">
    <source>
        <dbReference type="PIRSR" id="PIRSR000262-2"/>
    </source>
</evidence>
<dbReference type="OrthoDB" id="52468at2157"/>
<dbReference type="Proteomes" id="UP000198669">
    <property type="component" value="Unassembled WGS sequence"/>
</dbReference>
<dbReference type="EC" id="2.8.4.1" evidence="10"/>
<evidence type="ECO:0000256" key="1">
    <source>
        <dbReference type="ARBA" id="ARBA00005149"/>
    </source>
</evidence>
<dbReference type="EMBL" id="FNMU01000005">
    <property type="protein sequence ID" value="SDW84121.1"/>
    <property type="molecule type" value="Genomic_DNA"/>
</dbReference>
<dbReference type="KEGG" id="mhaz:BHR79_00310"/>
<accession>A0A1L3PZP6</accession>
<dbReference type="RefSeq" id="WP_072560206.1">
    <property type="nucleotide sequence ID" value="NZ_CP017921.1"/>
</dbReference>
<dbReference type="Gene3D" id="3.90.390.10">
    <property type="entry name" value="Methyl-coenzyme M Reductase, Chain A, domain 1"/>
    <property type="match status" value="1"/>
</dbReference>
<keyword evidence="5 10" id="KW-0533">Nickel</keyword>
<evidence type="ECO:0000256" key="7">
    <source>
        <dbReference type="ARBA" id="ARBA00022723"/>
    </source>
</evidence>
<dbReference type="InterPro" id="IPR016212">
    <property type="entry name" value="Me_CoM_Rdtase_asu"/>
</dbReference>
<dbReference type="Gene3D" id="1.20.840.10">
    <property type="entry name" value="Methyl-coenzyme M reductase, alpha/beta subunit, C-terminal"/>
    <property type="match status" value="1"/>
</dbReference>
<dbReference type="GO" id="GO:0046872">
    <property type="term" value="F:metal ion binding"/>
    <property type="evidence" value="ECO:0007669"/>
    <property type="project" value="UniProtKB-UniRule"/>
</dbReference>
<keyword evidence="8 10" id="KW-0484">Methanogenesis</keyword>
<reference evidence="16 20" key="3">
    <citation type="submission" date="2018-10" db="EMBL/GenBank/DDBJ databases">
        <title>Cultivation of a novel Methanohalophilus strain from Kebrit Deep of the Red Sea and a genomic comparison of members of the genus Methanohalophilus.</title>
        <authorList>
            <person name="Guan Y."/>
            <person name="Ngugi D.K."/>
            <person name="Stingl U."/>
        </authorList>
    </citation>
    <scope>NUCLEOTIDE SEQUENCE [LARGE SCALE GENOMIC DNA]</scope>
    <source>
        <strain evidence="16 20">DSM 3094</strain>
    </source>
</reference>
<dbReference type="EMBL" id="CP017921">
    <property type="protein sequence ID" value="APH38073.1"/>
    <property type="molecule type" value="Genomic_DNA"/>
</dbReference>
<comment type="pathway">
    <text evidence="1 10">One-carbon metabolism; methyl-coenzyme M reduction; methane from methyl-coenzyme M: step 1/1.</text>
</comment>
<keyword evidence="6 10" id="KW-0808">Transferase</keyword>
<evidence type="ECO:0000313" key="17">
    <source>
        <dbReference type="EMBL" id="SDW84121.1"/>
    </source>
</evidence>
<dbReference type="SUPFAM" id="SSF55088">
    <property type="entry name" value="Methyl-coenzyme M reductase subunits"/>
    <property type="match status" value="1"/>
</dbReference>
<sequence length="573" mass="62788">MADDRKRMFQKDLETKFTKEHGTNKMEGGDITDMRIPYYRLGVDQNPRKLEMKKVGKDIAEKRGLAGYNPMMHCGGIPLGQRALTPSFISGNDDMMVENDDLHYVNNAAMQQMWDDIRRTCIVGMDMAHETLEKRLSIEVTPETINHYLEVLNHALPGGAVVQEHMVESHPALVDDCYVKIFTGDDELADEIDDQFLIDIDKQFPAEQAEQLKSAIGNTTWQAAHIPTIVSRTTDGGQTTRWTAMQIGMSYIAAYGMCAGEAAVADLSYAAKHAGVVNMGDMLPARRARAPNEPGGVTFGNLSDIIQTSRINPDDPANVTLEVVGAGCMLYDQIWLGSYMSGGVGFTQYSTAAYTNNILDDNLYYDVEYINDKYDGAADKGIDNKVAPSMDVIKDIATESTLYGLENYEKYPVALEDHFGGSQRATVLSAAAGSAGSLATGNANAGLSAWYLCMYLHKEGHGRLGFFGFDLQDQCGATNTFSYQSDEGLPHELRGPNYPNYAMNVGHQGGYAAIAAAAHAGRGDAYALNPLIKVCFADEMLPFDFSQPRKEFGRGALREFEPSGERSLIIPAK</sequence>
<organism evidence="15 18">
    <name type="scientific">Methanohalophilus halophilus</name>
    <dbReference type="NCBI Taxonomy" id="2177"/>
    <lineage>
        <taxon>Archaea</taxon>
        <taxon>Methanobacteriati</taxon>
        <taxon>Methanobacteriota</taxon>
        <taxon>Stenosarchaea group</taxon>
        <taxon>Methanomicrobia</taxon>
        <taxon>Methanosarcinales</taxon>
        <taxon>Methanosarcinaceae</taxon>
        <taxon>Methanohalophilus</taxon>
    </lineage>
</organism>
<dbReference type="GeneID" id="30582147"/>
<comment type="function">
    <text evidence="10">Component of the methyl-coenzyme M reductase (MCR) I that catalyzes the reductive cleavage of methyl-coenzyme M (CoM-S-CH3 or 2-(methylthio)ethanesulfonate) using coenzyme B (CoB or 7-mercaptoheptanoylthreonine phosphate) as reductant which results in the production of methane and the mixed heterodisulfide of CoB and CoM (CoM-S-S-CoB). This is the final step in methanogenesis.</text>
</comment>
<evidence type="ECO:0000256" key="5">
    <source>
        <dbReference type="ARBA" id="ARBA00022596"/>
    </source>
</evidence>
<dbReference type="Proteomes" id="UP000267921">
    <property type="component" value="Unassembled WGS sequence"/>
</dbReference>
<dbReference type="UniPathway" id="UPA00646">
    <property type="reaction ID" value="UER00699"/>
</dbReference>
<dbReference type="GO" id="GO:0050524">
    <property type="term" value="F:coenzyme-B sulfoethylthiotransferase activity"/>
    <property type="evidence" value="ECO:0007669"/>
    <property type="project" value="UniProtKB-UniRule"/>
</dbReference>
<name>A0A1L3PZP6_9EURY</name>
<dbReference type="SUPFAM" id="SSF48081">
    <property type="entry name" value="Methyl-coenzyme M reductase alpha and beta chain C-terminal domain"/>
    <property type="match status" value="1"/>
</dbReference>
<keyword evidence="18" id="KW-1185">Reference proteome</keyword>
<dbReference type="InterPro" id="IPR015811">
    <property type="entry name" value="Me_CoM_Rdtase_asu_N_sub1"/>
</dbReference>
<dbReference type="Pfam" id="PF02745">
    <property type="entry name" value="MCR_alpha_N"/>
    <property type="match status" value="1"/>
</dbReference>
<evidence type="ECO:0000313" key="19">
    <source>
        <dbReference type="Proteomes" id="UP000198669"/>
    </source>
</evidence>
<dbReference type="AlphaFoldDB" id="A0A1L3PZP6"/>
<evidence type="ECO:0000256" key="11">
    <source>
        <dbReference type="PIRSR" id="PIRSR000262-1"/>
    </source>
</evidence>
<dbReference type="InterPro" id="IPR015823">
    <property type="entry name" value="Me_CoM_Rdtase_asu_N_sub2"/>
</dbReference>
<comment type="cofactor">
    <cofactor evidence="10">
        <name>coenzyme F430</name>
        <dbReference type="ChEBI" id="CHEBI:60540"/>
    </cofactor>
    <text evidence="10">Binds 2 coenzyme F430 non-covalently per MCR complex. Coenzyme F430 is a yellow nickel porphinoid. Methyl-coenzyme-M reductase is activated when the enzyme-bound coenzyme F430 is reduced to the Ni(I) oxidation state.</text>
</comment>
<dbReference type="InterPro" id="IPR003183">
    <property type="entry name" value="Me_CoM_Rdtase_asu_N"/>
</dbReference>
<feature type="modified residue" description="5-methylarginine" evidence="12">
    <location>
        <position position="287"/>
    </location>
</feature>
<dbReference type="Pfam" id="PF02249">
    <property type="entry name" value="MCR_alpha"/>
    <property type="match status" value="1"/>
</dbReference>
<evidence type="ECO:0000256" key="9">
    <source>
        <dbReference type="ARBA" id="ARBA00047772"/>
    </source>
</evidence>
<dbReference type="EMBL" id="RJJG01000001">
    <property type="protein sequence ID" value="RNI11064.1"/>
    <property type="molecule type" value="Genomic_DNA"/>
</dbReference>
<protein>
    <recommendedName>
        <fullName evidence="10">Methyl-coenzyme M reductase subunit alpha</fullName>
        <ecNumber evidence="10">2.8.4.1</ecNumber>
    </recommendedName>
</protein>
<dbReference type="NCBIfam" id="TIGR03256">
    <property type="entry name" value="met_CoM_red_alp"/>
    <property type="match status" value="1"/>
</dbReference>
<evidence type="ECO:0000313" key="20">
    <source>
        <dbReference type="Proteomes" id="UP000267921"/>
    </source>
</evidence>
<evidence type="ECO:0000256" key="8">
    <source>
        <dbReference type="ARBA" id="ARBA00022994"/>
    </source>
</evidence>
<feature type="domain" description="Methyl-coenzyme M reductase alpha subunit N-terminal" evidence="14">
    <location>
        <begin position="15"/>
        <end position="284"/>
    </location>
</feature>
<evidence type="ECO:0000256" key="3">
    <source>
        <dbReference type="ARBA" id="ARBA00011155"/>
    </source>
</evidence>
<evidence type="ECO:0000256" key="4">
    <source>
        <dbReference type="ARBA" id="ARBA00022481"/>
    </source>
</evidence>
<dbReference type="Proteomes" id="UP000186879">
    <property type="component" value="Chromosome"/>
</dbReference>